<evidence type="ECO:0000259" key="7">
    <source>
        <dbReference type="PROSITE" id="PS50922"/>
    </source>
</evidence>
<dbReference type="InterPro" id="IPR050846">
    <property type="entry name" value="TLCD"/>
</dbReference>
<dbReference type="GO" id="GO:0016020">
    <property type="term" value="C:membrane"/>
    <property type="evidence" value="ECO:0007669"/>
    <property type="project" value="UniProtKB-SubCell"/>
</dbReference>
<feature type="transmembrane region" description="Helical" evidence="6">
    <location>
        <begin position="12"/>
        <end position="29"/>
    </location>
</feature>
<feature type="transmembrane region" description="Helical" evidence="6">
    <location>
        <begin position="159"/>
        <end position="177"/>
    </location>
</feature>
<keyword evidence="3 6" id="KW-1133">Transmembrane helix</keyword>
<evidence type="ECO:0000256" key="4">
    <source>
        <dbReference type="ARBA" id="ARBA00023136"/>
    </source>
</evidence>
<evidence type="ECO:0000256" key="3">
    <source>
        <dbReference type="ARBA" id="ARBA00022989"/>
    </source>
</evidence>
<evidence type="ECO:0000313" key="8">
    <source>
        <dbReference type="EMBL" id="ORE16006.1"/>
    </source>
</evidence>
<evidence type="ECO:0000313" key="9">
    <source>
        <dbReference type="Proteomes" id="UP000242381"/>
    </source>
</evidence>
<feature type="transmembrane region" description="Helical" evidence="6">
    <location>
        <begin position="189"/>
        <end position="209"/>
    </location>
</feature>
<name>A0A1X0RVG7_RHIZD</name>
<dbReference type="OMA" id="MVHEWRS"/>
<dbReference type="AlphaFoldDB" id="A0A1X0RVG7"/>
<evidence type="ECO:0000256" key="1">
    <source>
        <dbReference type="ARBA" id="ARBA00004141"/>
    </source>
</evidence>
<gene>
    <name evidence="8" type="ORF">BCV71DRAFT_218679</name>
</gene>
<protein>
    <recommendedName>
        <fullName evidence="7">TLC domain-containing protein</fullName>
    </recommendedName>
</protein>
<dbReference type="VEuPathDB" id="FungiDB:BCV72DRAFT_300388"/>
<dbReference type="GO" id="GO:0005783">
    <property type="term" value="C:endoplasmic reticulum"/>
    <property type="evidence" value="ECO:0007669"/>
    <property type="project" value="TreeGrafter"/>
</dbReference>
<feature type="transmembrane region" description="Helical" evidence="6">
    <location>
        <begin position="81"/>
        <end position="102"/>
    </location>
</feature>
<dbReference type="Proteomes" id="UP000242381">
    <property type="component" value="Unassembled WGS sequence"/>
</dbReference>
<feature type="transmembrane region" description="Helical" evidence="6">
    <location>
        <begin position="132"/>
        <end position="152"/>
    </location>
</feature>
<feature type="transmembrane region" description="Helical" evidence="6">
    <location>
        <begin position="109"/>
        <end position="126"/>
    </location>
</feature>
<dbReference type="PROSITE" id="PS50922">
    <property type="entry name" value="TLC"/>
    <property type="match status" value="1"/>
</dbReference>
<evidence type="ECO:0000256" key="6">
    <source>
        <dbReference type="SAM" id="Phobius"/>
    </source>
</evidence>
<evidence type="ECO:0000256" key="5">
    <source>
        <dbReference type="PROSITE-ProRule" id="PRU00205"/>
    </source>
</evidence>
<organism evidence="8 9">
    <name type="scientific">Rhizopus microsporus</name>
    <dbReference type="NCBI Taxonomy" id="58291"/>
    <lineage>
        <taxon>Eukaryota</taxon>
        <taxon>Fungi</taxon>
        <taxon>Fungi incertae sedis</taxon>
        <taxon>Mucoromycota</taxon>
        <taxon>Mucoromycotina</taxon>
        <taxon>Mucoromycetes</taxon>
        <taxon>Mucorales</taxon>
        <taxon>Mucorineae</taxon>
        <taxon>Rhizopodaceae</taxon>
        <taxon>Rhizopus</taxon>
    </lineage>
</organism>
<proteinExistence type="predicted"/>
<keyword evidence="2 5" id="KW-0812">Transmembrane</keyword>
<evidence type="ECO:0000256" key="2">
    <source>
        <dbReference type="ARBA" id="ARBA00022692"/>
    </source>
</evidence>
<dbReference type="PANTHER" id="PTHR13439">
    <property type="entry name" value="CT120 PROTEIN"/>
    <property type="match status" value="1"/>
</dbReference>
<dbReference type="GO" id="GO:0055088">
    <property type="term" value="P:lipid homeostasis"/>
    <property type="evidence" value="ECO:0007669"/>
    <property type="project" value="TreeGrafter"/>
</dbReference>
<keyword evidence="4 5" id="KW-0472">Membrane</keyword>
<sequence length="231" mass="27111">MLSLYQVFQQPIVPVSFLGSFLFLGWCFFSIKPNLNMKQTSWILTLISSLVCTLVSIPFVIQFLHSKLDMRLLDTDSKLHTAFTCFFISYLILDLSLGSIYYRERVTIMTGWIHHLFYIAVLFWFLRLQISSLFTVASILELPTVILAIGSMDHELRSDLLFGSTFFLLRLVAHAWMTIALKKYHRIKVIWIVALVIYPLHLYWFYGIVRTNLKKKKLRRIVEKTISNDLF</sequence>
<dbReference type="InterPro" id="IPR006634">
    <property type="entry name" value="TLC-dom"/>
</dbReference>
<accession>A0A1X0RVG7</accession>
<dbReference type="EMBL" id="KV921401">
    <property type="protein sequence ID" value="ORE16006.1"/>
    <property type="molecule type" value="Genomic_DNA"/>
</dbReference>
<reference evidence="8 9" key="1">
    <citation type="journal article" date="2016" name="Proc. Natl. Acad. Sci. U.S.A.">
        <title>Lipid metabolic changes in an early divergent fungus govern the establishment of a mutualistic symbiosis with endobacteria.</title>
        <authorList>
            <person name="Lastovetsky O.A."/>
            <person name="Gaspar M.L."/>
            <person name="Mondo S.J."/>
            <person name="LaButti K.M."/>
            <person name="Sandor L."/>
            <person name="Grigoriev I.V."/>
            <person name="Henry S.A."/>
            <person name="Pawlowska T.E."/>
        </authorList>
    </citation>
    <scope>NUCLEOTIDE SEQUENCE [LARGE SCALE GENOMIC DNA]</scope>
    <source>
        <strain evidence="8 9">ATCC 11559</strain>
    </source>
</reference>
<comment type="subcellular location">
    <subcellularLocation>
        <location evidence="1">Membrane</location>
        <topology evidence="1">Multi-pass membrane protein</topology>
    </subcellularLocation>
</comment>
<dbReference type="PANTHER" id="PTHR13439:SF72">
    <property type="entry name" value="TLC DOMAIN-CONTAINING PROTEIN"/>
    <property type="match status" value="1"/>
</dbReference>
<feature type="domain" description="TLC" evidence="7">
    <location>
        <begin position="37"/>
        <end position="217"/>
    </location>
</feature>
<feature type="transmembrane region" description="Helical" evidence="6">
    <location>
        <begin position="41"/>
        <end position="61"/>
    </location>
</feature>